<dbReference type="Proteomes" id="UP000198362">
    <property type="component" value="Unassembled WGS sequence"/>
</dbReference>
<protein>
    <submittedName>
        <fullName evidence="1">Uncharacterized protein</fullName>
    </submittedName>
</protein>
<reference evidence="1 2" key="1">
    <citation type="submission" date="2017-06" db="EMBL/GenBank/DDBJ databases">
        <authorList>
            <person name="Kim H.J."/>
            <person name="Triplett B.A."/>
        </authorList>
    </citation>
    <scope>NUCLEOTIDE SEQUENCE [LARGE SCALE GENOMIC DNA]</scope>
    <source>
        <strain evidence="1 2">CGMCC 4.5593</strain>
    </source>
</reference>
<evidence type="ECO:0000313" key="1">
    <source>
        <dbReference type="EMBL" id="SNT01200.1"/>
    </source>
</evidence>
<name>A0A239J5V5_9ACTN</name>
<dbReference type="RefSeq" id="WP_179266087.1">
    <property type="nucleotide sequence ID" value="NZ_FZPH01000002.1"/>
</dbReference>
<keyword evidence="2" id="KW-1185">Reference proteome</keyword>
<evidence type="ECO:0000313" key="2">
    <source>
        <dbReference type="Proteomes" id="UP000198362"/>
    </source>
</evidence>
<proteinExistence type="predicted"/>
<accession>A0A239J5V5</accession>
<dbReference type="AlphaFoldDB" id="A0A239J5V5"/>
<gene>
    <name evidence="1" type="ORF">SAMN05421812_102737</name>
</gene>
<dbReference type="EMBL" id="FZPH01000002">
    <property type="protein sequence ID" value="SNT01200.1"/>
    <property type="molecule type" value="Genomic_DNA"/>
</dbReference>
<sequence>MGARSTVGMRMAGLLLLALLGMTAGGVLGRLPALADYSPVPVLPVVEWAVGGGR</sequence>
<organism evidence="1 2">
    <name type="scientific">Asanoa hainanensis</name>
    <dbReference type="NCBI Taxonomy" id="560556"/>
    <lineage>
        <taxon>Bacteria</taxon>
        <taxon>Bacillati</taxon>
        <taxon>Actinomycetota</taxon>
        <taxon>Actinomycetes</taxon>
        <taxon>Micromonosporales</taxon>
        <taxon>Micromonosporaceae</taxon>
        <taxon>Asanoa</taxon>
    </lineage>
</organism>